<accession>V2WLD9</accession>
<feature type="compositionally biased region" description="Basic and acidic residues" evidence="2">
    <location>
        <begin position="423"/>
        <end position="446"/>
    </location>
</feature>
<feature type="non-terminal residue" evidence="4">
    <location>
        <position position="1069"/>
    </location>
</feature>
<reference evidence="4 5" key="1">
    <citation type="journal article" date="2014" name="BMC Genomics">
        <title>Genome and secretome analysis of the hemibiotrophic fungal pathogen, Moniliophthora roreri, which causes frosty pod rot disease of cacao: mechanisms of the biotrophic and necrotrophic phases.</title>
        <authorList>
            <person name="Meinhardt L.W."/>
            <person name="Costa G.G.L."/>
            <person name="Thomazella D.P.T."/>
            <person name="Teixeira P.J.P.L."/>
            <person name="Carazzolle M.F."/>
            <person name="Schuster S.C."/>
            <person name="Carlson J.E."/>
            <person name="Guiltinan M.J."/>
            <person name="Mieczkowski P."/>
            <person name="Farmer A."/>
            <person name="Ramaraj T."/>
            <person name="Crozier J."/>
            <person name="Davis R.E."/>
            <person name="Shao J."/>
            <person name="Melnick R.L."/>
            <person name="Pereira G.A.G."/>
            <person name="Bailey B.A."/>
        </authorList>
    </citation>
    <scope>NUCLEOTIDE SEQUENCE [LARGE SCALE GENOMIC DNA]</scope>
    <source>
        <strain evidence="4 5">MCA 2997</strain>
    </source>
</reference>
<keyword evidence="5" id="KW-1185">Reference proteome</keyword>
<dbReference type="Proteomes" id="UP000017559">
    <property type="component" value="Unassembled WGS sequence"/>
</dbReference>
<evidence type="ECO:0000313" key="5">
    <source>
        <dbReference type="Proteomes" id="UP000017559"/>
    </source>
</evidence>
<dbReference type="PANTHER" id="PTHR23159">
    <property type="entry name" value="CENTROSOMAL PROTEIN 2"/>
    <property type="match status" value="1"/>
</dbReference>
<dbReference type="PROSITE" id="PS50245">
    <property type="entry name" value="CAP_GLY_2"/>
    <property type="match status" value="1"/>
</dbReference>
<feature type="compositionally biased region" description="Polar residues" evidence="2">
    <location>
        <begin position="332"/>
        <end position="345"/>
    </location>
</feature>
<protein>
    <submittedName>
        <fullName evidence="4">Er to golgi transport-related protein</fullName>
    </submittedName>
</protein>
<feature type="region of interest" description="Disordered" evidence="2">
    <location>
        <begin position="302"/>
        <end position="358"/>
    </location>
</feature>
<feature type="compositionally biased region" description="Low complexity" evidence="2">
    <location>
        <begin position="396"/>
        <end position="422"/>
    </location>
</feature>
<feature type="compositionally biased region" description="Polar residues" evidence="2">
    <location>
        <begin position="183"/>
        <end position="205"/>
    </location>
</feature>
<feature type="coiled-coil region" evidence="1">
    <location>
        <begin position="954"/>
        <end position="1069"/>
    </location>
</feature>
<feature type="region of interest" description="Disordered" evidence="2">
    <location>
        <begin position="171"/>
        <end position="290"/>
    </location>
</feature>
<feature type="region of interest" description="Disordered" evidence="2">
    <location>
        <begin position="374"/>
        <end position="526"/>
    </location>
</feature>
<evidence type="ECO:0000256" key="2">
    <source>
        <dbReference type="SAM" id="MobiDB-lite"/>
    </source>
</evidence>
<dbReference type="SUPFAM" id="SSF74924">
    <property type="entry name" value="Cap-Gly domain"/>
    <property type="match status" value="1"/>
</dbReference>
<dbReference type="InterPro" id="IPR036859">
    <property type="entry name" value="CAP-Gly_dom_sf"/>
</dbReference>
<gene>
    <name evidence="4" type="ORF">Moror_12157</name>
</gene>
<dbReference type="PANTHER" id="PTHR23159:SF31">
    <property type="entry name" value="CENTROSOME-ASSOCIATED PROTEIN CEP250 ISOFORM X1"/>
    <property type="match status" value="1"/>
</dbReference>
<feature type="compositionally biased region" description="Low complexity" evidence="2">
    <location>
        <begin position="471"/>
        <end position="526"/>
    </location>
</feature>
<dbReference type="STRING" id="1381753.V2WLD9"/>
<feature type="region of interest" description="Disordered" evidence="2">
    <location>
        <begin position="1"/>
        <end position="41"/>
    </location>
</feature>
<name>V2WLD9_MONRO</name>
<feature type="compositionally biased region" description="Low complexity" evidence="2">
    <location>
        <begin position="302"/>
        <end position="315"/>
    </location>
</feature>
<feature type="compositionally biased region" description="Low complexity" evidence="2">
    <location>
        <begin position="206"/>
        <end position="222"/>
    </location>
</feature>
<dbReference type="InterPro" id="IPR000938">
    <property type="entry name" value="CAP-Gly_domain"/>
</dbReference>
<sequence length="1069" mass="115427">MKPRTGIPTPGRPSATGSGIPTPGSRSRSSSQVGLLSSSSSNTLDEEYMNLAFKDAVKANDPAMHRSVSASRAKTPTAMRPPSRQSDVGIGIRSASRAGWVPEPGDGVRIESLGFEGILRYVGEIDGKQGLWAGVELSGGFAGKGKNDGSVNGKQYFTCPPKCGVFVATTKLSPPTVGRPPSVASSRGGRTTPSFSTSTSGRITPSSFSMSRSGRMSYGSGRTTPSTSGRITPSTSTGGISPETPAIRAARLRSMAKGTTSTTSTASITPVARSKSAAGQAPTPGTRASKYVGMTAKQLSLNKSLSSPSSSTSLSPIMTTSNIPGPGASPSRIRTISSGPGSPFSTPKPAGAAGTRFGGIGLGSPATMITKAGETPKAQPRIPSAVAMPPPPLPIPSSRGSGSPMQRSVSASSSSTTSAPDSPTRRGTIDGLMSREEINARGKVLQERIAGLTGAAPSQPLPSSPPPQAPASPVRRTTITSRARSRSRAGTTTAPGSPRRPPSRVSVSRPSSVASGRVSVTGGRVSVDPEVMQSRIDALEYENERLRGRVGQLEGEVIEANSRATAAAAAEATATENDAQRAVVDKLQLEKRRLEERRSELEYAYDESRKEVERLKEEKKLMESEKTHLQEVNNKLEEEKVRTESEKAVFEESQAGLESEKQALEKAKTDLEEKLRKLVVEFEEERRDLNDCVDELRQAGQETIALYEEKLRQADLQRYELEDKVVELEAQGSSKSAIGKGSMNGAANAAKGAEILSTPVQTTSQIETETLHLQLSHLREKVSSLEELLDDTKQNYEQERSAFTVRLERTKEREEAVRSQLADLTMELAEVKKEKERVKADGERRVQEIEEALRESGVALEEMRAEVEGLRGDLVNANGLAASTSSTTGELQSKLTKTQMEKEELVDETERLKHLIEDQTSELETLRKKVNRDVSINGGVQSPSTPSKYDKHELNSAKEEIMGLKHIIQELQKETVIENQKNKVLEAENQLLISEMEQLRQEVKILEDNLDQSILREEENLHLDVEGAGDLDSLKKILKEQRLKADKEVEHLRKKIADMEMKNARTTHD</sequence>
<dbReference type="EMBL" id="AWSO01001938">
    <property type="protein sequence ID" value="ESK82412.1"/>
    <property type="molecule type" value="Genomic_DNA"/>
</dbReference>
<feature type="compositionally biased region" description="Pro residues" evidence="2">
    <location>
        <begin position="459"/>
        <end position="470"/>
    </location>
</feature>
<feature type="domain" description="CAP-Gly" evidence="3">
    <location>
        <begin position="123"/>
        <end position="168"/>
    </location>
</feature>
<dbReference type="KEGG" id="mrr:Moror_12157"/>
<dbReference type="AlphaFoldDB" id="V2WLD9"/>
<dbReference type="SMART" id="SM01052">
    <property type="entry name" value="CAP_GLY"/>
    <property type="match status" value="1"/>
</dbReference>
<evidence type="ECO:0000256" key="1">
    <source>
        <dbReference type="SAM" id="Coils"/>
    </source>
</evidence>
<proteinExistence type="predicted"/>
<feature type="compositionally biased region" description="Low complexity" evidence="2">
    <location>
        <begin position="16"/>
        <end position="41"/>
    </location>
</feature>
<feature type="coiled-coil region" evidence="1">
    <location>
        <begin position="775"/>
        <end position="929"/>
    </location>
</feature>
<feature type="compositionally biased region" description="Low complexity" evidence="2">
    <location>
        <begin position="259"/>
        <end position="269"/>
    </location>
</feature>
<feature type="compositionally biased region" description="Polar residues" evidence="2">
    <location>
        <begin position="223"/>
        <end position="239"/>
    </location>
</feature>
<dbReference type="PROSITE" id="PS00845">
    <property type="entry name" value="CAP_GLY_1"/>
    <property type="match status" value="1"/>
</dbReference>
<dbReference type="HOGENOM" id="CLU_008637_0_0_1"/>
<feature type="region of interest" description="Disordered" evidence="2">
    <location>
        <begin position="59"/>
        <end position="88"/>
    </location>
</feature>
<evidence type="ECO:0000259" key="3">
    <source>
        <dbReference type="PROSITE" id="PS50245"/>
    </source>
</evidence>
<dbReference type="Gene3D" id="2.30.30.190">
    <property type="entry name" value="CAP Gly-rich-like domain"/>
    <property type="match status" value="1"/>
</dbReference>
<comment type="caution">
    <text evidence="4">The sequence shown here is derived from an EMBL/GenBank/DDBJ whole genome shotgun (WGS) entry which is preliminary data.</text>
</comment>
<feature type="coiled-coil region" evidence="1">
    <location>
        <begin position="536"/>
        <end position="731"/>
    </location>
</feature>
<keyword evidence="1" id="KW-0175">Coiled coil</keyword>
<dbReference type="OrthoDB" id="2130750at2759"/>
<dbReference type="Pfam" id="PF01302">
    <property type="entry name" value="CAP_GLY"/>
    <property type="match status" value="1"/>
</dbReference>
<organism evidence="4 5">
    <name type="scientific">Moniliophthora roreri (strain MCA 2997)</name>
    <name type="common">Cocoa frosty pod rot fungus</name>
    <name type="synonym">Crinipellis roreri</name>
    <dbReference type="NCBI Taxonomy" id="1381753"/>
    <lineage>
        <taxon>Eukaryota</taxon>
        <taxon>Fungi</taxon>
        <taxon>Dikarya</taxon>
        <taxon>Basidiomycota</taxon>
        <taxon>Agaricomycotina</taxon>
        <taxon>Agaricomycetes</taxon>
        <taxon>Agaricomycetidae</taxon>
        <taxon>Agaricales</taxon>
        <taxon>Marasmiineae</taxon>
        <taxon>Marasmiaceae</taxon>
        <taxon>Moniliophthora</taxon>
    </lineage>
</organism>
<evidence type="ECO:0000313" key="4">
    <source>
        <dbReference type="EMBL" id="ESK82412.1"/>
    </source>
</evidence>